<keyword evidence="2" id="KW-1185">Reference proteome</keyword>
<evidence type="ECO:0000313" key="2">
    <source>
        <dbReference type="Proteomes" id="UP000185478"/>
    </source>
</evidence>
<dbReference type="Proteomes" id="UP000185478">
    <property type="component" value="Chromosome"/>
</dbReference>
<evidence type="ECO:0000313" key="1">
    <source>
        <dbReference type="EMBL" id="APT85334.1"/>
    </source>
</evidence>
<protein>
    <submittedName>
        <fullName evidence="1">Uncharacterized protein</fullName>
    </submittedName>
</protein>
<reference evidence="1 2" key="1">
    <citation type="submission" date="2014-08" db="EMBL/GenBank/DDBJ databases">
        <title>Complete genome sequence of Corynebacterium aquilae S-613T(T) (=DSM 44791(T)), isolated from the choana of a healthy golden eagle.</title>
        <authorList>
            <person name="Ruckert C."/>
            <person name="Albersmeier A."/>
            <person name="Winkler A."/>
            <person name="Kalinowski J."/>
        </authorList>
    </citation>
    <scope>NUCLEOTIDE SEQUENCE [LARGE SCALE GENOMIC DNA]</scope>
    <source>
        <strain evidence="1 2">S-613</strain>
    </source>
</reference>
<gene>
    <name evidence="1" type="ORF">CAQU_09965</name>
</gene>
<organism evidence="1 2">
    <name type="scientific">Corynebacterium aquilae DSM 44791</name>
    <dbReference type="NCBI Taxonomy" id="1431546"/>
    <lineage>
        <taxon>Bacteria</taxon>
        <taxon>Bacillati</taxon>
        <taxon>Actinomycetota</taxon>
        <taxon>Actinomycetes</taxon>
        <taxon>Mycobacteriales</taxon>
        <taxon>Corynebacteriaceae</taxon>
        <taxon>Corynebacterium</taxon>
    </lineage>
</organism>
<dbReference type="RefSeq" id="WP_075727273.1">
    <property type="nucleotide sequence ID" value="NZ_CP009245.1"/>
</dbReference>
<name>A0A1L7CHL0_9CORY</name>
<proteinExistence type="predicted"/>
<dbReference type="AlphaFoldDB" id="A0A1L7CHL0"/>
<dbReference type="KEGG" id="caqu:CAQU_09965"/>
<dbReference type="STRING" id="1431546.CAQU_09965"/>
<sequence length="65" mass="7172">MTTHNTNDIAAAIVDAYNQQPTFREALAQAVNQQLGTEVDNLHKHLTIVMEDLTGFDIRAYVATA</sequence>
<accession>A0A1L7CHL0</accession>
<dbReference type="EMBL" id="CP009245">
    <property type="protein sequence ID" value="APT85334.1"/>
    <property type="molecule type" value="Genomic_DNA"/>
</dbReference>